<proteinExistence type="predicted"/>
<reference evidence="1" key="1">
    <citation type="journal article" date="2016" name="Front. Microbiol.">
        <title>Genome Sequence of the Piezophilic, Mesophilic Sulfate-Reducing Bacterium Desulfovibrio indicus J2T.</title>
        <authorList>
            <person name="Cao J."/>
            <person name="Maignien L."/>
            <person name="Shao Z."/>
            <person name="Alain K."/>
            <person name="Jebbar M."/>
        </authorList>
    </citation>
    <scope>NUCLEOTIDE SEQUENCE</scope>
    <source>
        <strain evidence="1">DSM 16372</strain>
    </source>
</reference>
<dbReference type="RefSeq" id="WP_238232144.1">
    <property type="nucleotide sequence ID" value="NZ_BPQO01000056.1"/>
</dbReference>
<protein>
    <recommendedName>
        <fullName evidence="3">Bulb-type lectin domain-containing protein</fullName>
    </recommendedName>
</protein>
<reference evidence="1" key="2">
    <citation type="submission" date="2021-08" db="EMBL/GenBank/DDBJ databases">
        <authorList>
            <person name="Tani A."/>
            <person name="Ola A."/>
            <person name="Ogura Y."/>
            <person name="Katsura K."/>
            <person name="Hayashi T."/>
        </authorList>
    </citation>
    <scope>NUCLEOTIDE SEQUENCE</scope>
    <source>
        <strain evidence="1">DSM 16372</strain>
    </source>
</reference>
<keyword evidence="2" id="KW-1185">Reference proteome</keyword>
<dbReference type="Proteomes" id="UP001055247">
    <property type="component" value="Unassembled WGS sequence"/>
</dbReference>
<gene>
    <name evidence="1" type="ORF">BHAOGJBA_6263</name>
</gene>
<sequence length="418" mass="45649">MISGTPAGPPSKQMLTFVVKDGSGKYWGFTVYEFRVFEQLDEVWYGSNAFNPNSYGSLNIPRFSDPVMAMSKDGKTIAYSAKSPGGNNQVKIEIDTGIYRFDTSFAVRNDNYANYGIQPYQTLSAPAGSVGFGTSLSMSRGGEWLAIAAANTSASYQEGKSGGKVYMYRRGSSGYELYSESEFLDLPGQRFIGISDDGQVIAHDVRMSVNGVLDTLTAIRRWNGVSWVTEATLREFGGGSLRISSDGETIAFGGDTVRVYKRTGTAWSKIFTSPIIRKADGSKFGGPIIMNKAGTLIYLSGLALVTGTQFQQTIHAYEWKEDGFVPAGTTVIWLDKSSGQSSLGLYMSGNDDLSEIAITYDGGYDPVVIYWDRVNDYTKSVARIGHSSGTIGREIFMSGDGTMMLSRWSGDVWKRSKF</sequence>
<accession>A0AAV4ZVV1</accession>
<name>A0AAV4ZVV1_9HYPH</name>
<dbReference type="EMBL" id="BPQO01000056">
    <property type="protein sequence ID" value="GJD92707.1"/>
    <property type="molecule type" value="Genomic_DNA"/>
</dbReference>
<comment type="caution">
    <text evidence="1">The sequence shown here is derived from an EMBL/GenBank/DDBJ whole genome shotgun (WGS) entry which is preliminary data.</text>
</comment>
<organism evidence="1 2">
    <name type="scientific">Methylobacterium hispanicum</name>
    <dbReference type="NCBI Taxonomy" id="270350"/>
    <lineage>
        <taxon>Bacteria</taxon>
        <taxon>Pseudomonadati</taxon>
        <taxon>Pseudomonadota</taxon>
        <taxon>Alphaproteobacteria</taxon>
        <taxon>Hyphomicrobiales</taxon>
        <taxon>Methylobacteriaceae</taxon>
        <taxon>Methylobacterium</taxon>
    </lineage>
</organism>
<dbReference type="AlphaFoldDB" id="A0AAV4ZVV1"/>
<evidence type="ECO:0000313" key="2">
    <source>
        <dbReference type="Proteomes" id="UP001055247"/>
    </source>
</evidence>
<evidence type="ECO:0000313" key="1">
    <source>
        <dbReference type="EMBL" id="GJD92707.1"/>
    </source>
</evidence>
<evidence type="ECO:0008006" key="3">
    <source>
        <dbReference type="Google" id="ProtNLM"/>
    </source>
</evidence>
<dbReference type="SUPFAM" id="SSF82171">
    <property type="entry name" value="DPP6 N-terminal domain-like"/>
    <property type="match status" value="1"/>
</dbReference>